<dbReference type="Pfam" id="PF07883">
    <property type="entry name" value="Cupin_2"/>
    <property type="match status" value="1"/>
</dbReference>
<dbReference type="AlphaFoldDB" id="A0A1I5B267"/>
<accession>A0A1I5B267</accession>
<sequence length="125" mass="12562">MNVVRAGDRRVVETPNAVMTTCASPALGSAGRSLWQVRMAPGSSGPSHRMSGDQIWTVLDGGATVELDGAATVLAAGDTAVLPAGVLRRILADPGAGLTALVTGDGDARAALADGTDRGVPEWIA</sequence>
<dbReference type="SUPFAM" id="SSF51182">
    <property type="entry name" value="RmlC-like cupins"/>
    <property type="match status" value="1"/>
</dbReference>
<dbReference type="OrthoDB" id="5145129at2"/>
<dbReference type="InterPro" id="IPR013096">
    <property type="entry name" value="Cupin_2"/>
</dbReference>
<dbReference type="Gene3D" id="2.60.120.10">
    <property type="entry name" value="Jelly Rolls"/>
    <property type="match status" value="1"/>
</dbReference>
<reference evidence="2 3" key="1">
    <citation type="submission" date="2016-10" db="EMBL/GenBank/DDBJ databases">
        <authorList>
            <person name="de Groot N.N."/>
        </authorList>
    </citation>
    <scope>NUCLEOTIDE SEQUENCE [LARGE SCALE GENOMIC DNA]</scope>
    <source>
        <strain evidence="2 3">CGMCC 4.1877</strain>
    </source>
</reference>
<proteinExistence type="predicted"/>
<organism evidence="2 3">
    <name type="scientific">Pseudonocardia ammonioxydans</name>
    <dbReference type="NCBI Taxonomy" id="260086"/>
    <lineage>
        <taxon>Bacteria</taxon>
        <taxon>Bacillati</taxon>
        <taxon>Actinomycetota</taxon>
        <taxon>Actinomycetes</taxon>
        <taxon>Pseudonocardiales</taxon>
        <taxon>Pseudonocardiaceae</taxon>
        <taxon>Pseudonocardia</taxon>
    </lineage>
</organism>
<evidence type="ECO:0000313" key="2">
    <source>
        <dbReference type="EMBL" id="SFN68720.1"/>
    </source>
</evidence>
<evidence type="ECO:0000313" key="3">
    <source>
        <dbReference type="Proteomes" id="UP000199614"/>
    </source>
</evidence>
<dbReference type="RefSeq" id="WP_093345526.1">
    <property type="nucleotide sequence ID" value="NZ_FOUY01000019.1"/>
</dbReference>
<keyword evidence="3" id="KW-1185">Reference proteome</keyword>
<feature type="domain" description="Cupin type-2" evidence="1">
    <location>
        <begin position="37"/>
        <end position="90"/>
    </location>
</feature>
<evidence type="ECO:0000259" key="1">
    <source>
        <dbReference type="Pfam" id="PF07883"/>
    </source>
</evidence>
<dbReference type="EMBL" id="FOUY01000019">
    <property type="protein sequence ID" value="SFN68720.1"/>
    <property type="molecule type" value="Genomic_DNA"/>
</dbReference>
<dbReference type="InterPro" id="IPR011051">
    <property type="entry name" value="RmlC_Cupin_sf"/>
</dbReference>
<gene>
    <name evidence="2" type="ORF">SAMN05216207_101940</name>
</gene>
<dbReference type="STRING" id="260086.SAMN05216207_101940"/>
<name>A0A1I5B267_PSUAM</name>
<protein>
    <submittedName>
        <fullName evidence="2">Cupin domain-containing protein</fullName>
    </submittedName>
</protein>
<dbReference type="InterPro" id="IPR014710">
    <property type="entry name" value="RmlC-like_jellyroll"/>
</dbReference>
<dbReference type="Proteomes" id="UP000199614">
    <property type="component" value="Unassembled WGS sequence"/>
</dbReference>